<protein>
    <submittedName>
        <fullName evidence="1">Uncharacterized protein</fullName>
    </submittedName>
</protein>
<organism evidence="1 2">
    <name type="scientific">Candidatus Curtissbacteria bacterium GW2011_GWA1_40_16</name>
    <dbReference type="NCBI Taxonomy" id="1618405"/>
    <lineage>
        <taxon>Bacteria</taxon>
        <taxon>Candidatus Curtissiibacteriota</taxon>
    </lineage>
</organism>
<comment type="caution">
    <text evidence="1">The sequence shown here is derived from an EMBL/GenBank/DDBJ whole genome shotgun (WGS) entry which is preliminary data.</text>
</comment>
<evidence type="ECO:0000313" key="1">
    <source>
        <dbReference type="EMBL" id="KKR51212.1"/>
    </source>
</evidence>
<dbReference type="EMBL" id="LBYI01000002">
    <property type="protein sequence ID" value="KKR51212.1"/>
    <property type="molecule type" value="Genomic_DNA"/>
</dbReference>
<sequence>MLERRGEYEPKLGWNFELRFNGDGNVVPEFKYLQRGKSSDEGTGESGKDKQLRSLVACDLSKGCFVINPNPPMYSERAYTIEELAYHLQLVGLPPQSELVLRAMREAKAAIKTLDAYLTSSATGICQAVFEEAGLAVPHAWTLDTPITKNGLREGYKIYRRRFPQDESYGKRVAQAIEDLFAQSIEKTIENEGWRDEGGQTENWLVRDPDRLLGVGNGLDFSSVILQRHEHETPMGSYIFSTTVANRYPVADIFASLKGDADHVSISDYRSGKSVEDTVYNFELPM</sequence>
<dbReference type="AlphaFoldDB" id="A0A0G0ULX1"/>
<proteinExistence type="predicted"/>
<evidence type="ECO:0000313" key="2">
    <source>
        <dbReference type="Proteomes" id="UP000034531"/>
    </source>
</evidence>
<accession>A0A0G0ULX1</accession>
<reference evidence="1 2" key="1">
    <citation type="journal article" date="2015" name="Nature">
        <title>rRNA introns, odd ribosomes, and small enigmatic genomes across a large radiation of phyla.</title>
        <authorList>
            <person name="Brown C.T."/>
            <person name="Hug L.A."/>
            <person name="Thomas B.C."/>
            <person name="Sharon I."/>
            <person name="Castelle C.J."/>
            <person name="Singh A."/>
            <person name="Wilkins M.J."/>
            <person name="Williams K.H."/>
            <person name="Banfield J.F."/>
        </authorList>
    </citation>
    <scope>NUCLEOTIDE SEQUENCE [LARGE SCALE GENOMIC DNA]</scope>
</reference>
<dbReference type="Proteomes" id="UP000034531">
    <property type="component" value="Unassembled WGS sequence"/>
</dbReference>
<name>A0A0G0ULX1_9BACT</name>
<gene>
    <name evidence="1" type="ORF">UT84_C0002G0073</name>
</gene>